<dbReference type="OrthoDB" id="9801549at2"/>
<dbReference type="EC" id="6.3.2.6" evidence="8"/>
<evidence type="ECO:0000313" key="11">
    <source>
        <dbReference type="Proteomes" id="UP000009026"/>
    </source>
</evidence>
<keyword evidence="4 8" id="KW-0547">Nucleotide-binding</keyword>
<keyword evidence="5 8" id="KW-0658">Purine biosynthesis</keyword>
<dbReference type="STRING" id="1297742.A176_004918"/>
<dbReference type="InterPro" id="IPR018236">
    <property type="entry name" value="SAICAR_synthetase_CS"/>
</dbReference>
<evidence type="ECO:0000256" key="5">
    <source>
        <dbReference type="ARBA" id="ARBA00022755"/>
    </source>
</evidence>
<dbReference type="Gene3D" id="3.30.470.20">
    <property type="entry name" value="ATP-grasp fold, B domain"/>
    <property type="match status" value="1"/>
</dbReference>
<dbReference type="NCBIfam" id="NF010568">
    <property type="entry name" value="PRK13961.1"/>
    <property type="match status" value="1"/>
</dbReference>
<gene>
    <name evidence="8" type="primary">purC</name>
    <name evidence="10" type="ORF">A176_004918</name>
</gene>
<evidence type="ECO:0000313" key="10">
    <source>
        <dbReference type="EMBL" id="AKQ68006.1"/>
    </source>
</evidence>
<keyword evidence="6 8" id="KW-0067">ATP-binding</keyword>
<keyword evidence="11" id="KW-1185">Reference proteome</keyword>
<dbReference type="CDD" id="cd01414">
    <property type="entry name" value="SAICAR_synt_Sc"/>
    <property type="match status" value="1"/>
</dbReference>
<evidence type="ECO:0000256" key="2">
    <source>
        <dbReference type="ARBA" id="ARBA00010190"/>
    </source>
</evidence>
<dbReference type="InterPro" id="IPR028923">
    <property type="entry name" value="SAICAR_synt/ADE2_N"/>
</dbReference>
<dbReference type="Proteomes" id="UP000009026">
    <property type="component" value="Chromosome"/>
</dbReference>
<comment type="similarity">
    <text evidence="2 8">Belongs to the SAICAR synthetase family.</text>
</comment>
<evidence type="ECO:0000256" key="4">
    <source>
        <dbReference type="ARBA" id="ARBA00022741"/>
    </source>
</evidence>
<evidence type="ECO:0000256" key="1">
    <source>
        <dbReference type="ARBA" id="ARBA00004672"/>
    </source>
</evidence>
<comment type="catalytic activity">
    <reaction evidence="7 8">
        <text>5-amino-1-(5-phospho-D-ribosyl)imidazole-4-carboxylate + L-aspartate + ATP = (2S)-2-[5-amino-1-(5-phospho-beta-D-ribosyl)imidazole-4-carboxamido]succinate + ADP + phosphate + 2 H(+)</text>
        <dbReference type="Rhea" id="RHEA:22628"/>
        <dbReference type="ChEBI" id="CHEBI:15378"/>
        <dbReference type="ChEBI" id="CHEBI:29991"/>
        <dbReference type="ChEBI" id="CHEBI:30616"/>
        <dbReference type="ChEBI" id="CHEBI:43474"/>
        <dbReference type="ChEBI" id="CHEBI:58443"/>
        <dbReference type="ChEBI" id="CHEBI:77657"/>
        <dbReference type="ChEBI" id="CHEBI:456216"/>
        <dbReference type="EC" id="6.3.2.6"/>
    </reaction>
</comment>
<proteinExistence type="inferred from homology"/>
<evidence type="ECO:0000256" key="6">
    <source>
        <dbReference type="ARBA" id="ARBA00022840"/>
    </source>
</evidence>
<dbReference type="FunFam" id="3.30.200.20:FF:000199">
    <property type="entry name" value="Phosphoribosylaminoimidazole-succinocarboxamide synthase"/>
    <property type="match status" value="1"/>
</dbReference>
<organism evidence="10 11">
    <name type="scientific">Pseudomyxococcus hansupus</name>
    <dbReference type="NCBI Taxonomy" id="1297742"/>
    <lineage>
        <taxon>Bacteria</taxon>
        <taxon>Pseudomonadati</taxon>
        <taxon>Myxococcota</taxon>
        <taxon>Myxococcia</taxon>
        <taxon>Myxococcales</taxon>
        <taxon>Cystobacterineae</taxon>
        <taxon>Myxococcaceae</taxon>
        <taxon>Pseudomyxococcus</taxon>
    </lineage>
</organism>
<dbReference type="Gene3D" id="3.30.200.20">
    <property type="entry name" value="Phosphorylase Kinase, domain 1"/>
    <property type="match status" value="1"/>
</dbReference>
<protein>
    <recommendedName>
        <fullName evidence="8">Phosphoribosylaminoimidazole-succinocarboxamide synthase</fullName>
        <ecNumber evidence="8">6.3.2.6</ecNumber>
    </recommendedName>
    <alternativeName>
        <fullName evidence="8">SAICAR synthetase</fullName>
    </alternativeName>
</protein>
<dbReference type="GO" id="GO:0005737">
    <property type="term" value="C:cytoplasm"/>
    <property type="evidence" value="ECO:0007669"/>
    <property type="project" value="TreeGrafter"/>
</dbReference>
<evidence type="ECO:0000256" key="8">
    <source>
        <dbReference type="HAMAP-Rule" id="MF_00137"/>
    </source>
</evidence>
<sequence length="319" mass="36211">MNTSALHAQLPLTLQQTDLPALGQHYRGKVRETYRQDDRLILVTTDRLSAFDHILTTIPFKGEVLNRLAAFWFERTKHIVPNHVLDVPDANVTVARACQPFSVEVVVRGYLTGSLWRDYQKGTHTAYGLPFPDGLRKDEAFPAPIITPSTKAEYGMHDEPISEEALLARGLASPRDWARITEAALGLFAEGQKWARSRGLILVDTKYEFGKVGDTLYVIDEMHTPDSSRYWVADEYEARFAKGEDQRMLDKENIRQWLIRERNFSGQGTPPPIPDDVRVDLATKYVAAYEHITGTTLTLEAGDVKARIERNLREQGYLK</sequence>
<keyword evidence="3 8" id="KW-0436">Ligase</keyword>
<dbReference type="NCBIfam" id="NF009251">
    <property type="entry name" value="PRK12607.1"/>
    <property type="match status" value="1"/>
</dbReference>
<dbReference type="PANTHER" id="PTHR43700">
    <property type="entry name" value="PHOSPHORIBOSYLAMINOIMIDAZOLE-SUCCINOCARBOXAMIDE SYNTHASE"/>
    <property type="match status" value="1"/>
</dbReference>
<dbReference type="PATRIC" id="fig|1297742.4.peg.4963"/>
<dbReference type="SUPFAM" id="SSF56104">
    <property type="entry name" value="SAICAR synthase-like"/>
    <property type="match status" value="1"/>
</dbReference>
<evidence type="ECO:0000259" key="9">
    <source>
        <dbReference type="Pfam" id="PF01259"/>
    </source>
</evidence>
<dbReference type="Pfam" id="PF01259">
    <property type="entry name" value="SAICAR_synt"/>
    <property type="match status" value="1"/>
</dbReference>
<dbReference type="eggNOG" id="COG0152">
    <property type="taxonomic scope" value="Bacteria"/>
</dbReference>
<dbReference type="GO" id="GO:0006189">
    <property type="term" value="P:'de novo' IMP biosynthetic process"/>
    <property type="evidence" value="ECO:0007669"/>
    <property type="project" value="UniProtKB-UniRule"/>
</dbReference>
<reference evidence="10 11" key="1">
    <citation type="journal article" date="2016" name="PLoS ONE">
        <title>Complete Genome Sequence and Comparative Genomics of a Novel Myxobacterium Myxococcus hansupus.</title>
        <authorList>
            <person name="Sharma G."/>
            <person name="Narwani T."/>
            <person name="Subramanian S."/>
        </authorList>
    </citation>
    <scope>NUCLEOTIDE SEQUENCE [LARGE SCALE GENOMIC DNA]</scope>
    <source>
        <strain evidence="11">mixupus</strain>
    </source>
</reference>
<dbReference type="GO" id="GO:0004639">
    <property type="term" value="F:phosphoribosylaminoimidazolesuccinocarboxamide synthase activity"/>
    <property type="evidence" value="ECO:0007669"/>
    <property type="project" value="UniProtKB-UniRule"/>
</dbReference>
<dbReference type="KEGG" id="mym:A176_004918"/>
<evidence type="ECO:0000256" key="7">
    <source>
        <dbReference type="ARBA" id="ARBA00048475"/>
    </source>
</evidence>
<comment type="pathway">
    <text evidence="1 8">Purine metabolism; IMP biosynthesis via de novo pathway; 5-amino-1-(5-phospho-D-ribosyl)imidazole-4-carboxamide from 5-amino-1-(5-phospho-D-ribosyl)imidazole-4-carboxylate: step 1/2.</text>
</comment>
<dbReference type="AlphaFoldDB" id="A0A0H4WX88"/>
<feature type="domain" description="SAICAR synthetase/ADE2 N-terminal" evidence="9">
    <location>
        <begin position="25"/>
        <end position="261"/>
    </location>
</feature>
<dbReference type="UniPathway" id="UPA00074">
    <property type="reaction ID" value="UER00131"/>
</dbReference>
<dbReference type="PROSITE" id="PS01058">
    <property type="entry name" value="SAICAR_SYNTHETASE_2"/>
    <property type="match status" value="1"/>
</dbReference>
<dbReference type="RefSeq" id="WP_002636425.1">
    <property type="nucleotide sequence ID" value="NZ_CP012109.1"/>
</dbReference>
<evidence type="ECO:0000256" key="3">
    <source>
        <dbReference type="ARBA" id="ARBA00022598"/>
    </source>
</evidence>
<dbReference type="PANTHER" id="PTHR43700:SF1">
    <property type="entry name" value="PHOSPHORIBOSYLAMINOIMIDAZOLE-SUCCINOCARBOXAMIDE SYNTHASE"/>
    <property type="match status" value="1"/>
</dbReference>
<dbReference type="EMBL" id="CP012109">
    <property type="protein sequence ID" value="AKQ68006.1"/>
    <property type="molecule type" value="Genomic_DNA"/>
</dbReference>
<accession>A0A0H4WX88</accession>
<dbReference type="HAMAP" id="MF_00137">
    <property type="entry name" value="SAICAR_synth"/>
    <property type="match status" value="1"/>
</dbReference>
<dbReference type="GO" id="GO:0005524">
    <property type="term" value="F:ATP binding"/>
    <property type="evidence" value="ECO:0007669"/>
    <property type="project" value="UniProtKB-KW"/>
</dbReference>
<name>A0A0H4WX88_9BACT</name>